<evidence type="ECO:0000313" key="1">
    <source>
        <dbReference type="EMBL" id="MFD2408563.1"/>
    </source>
</evidence>
<comment type="caution">
    <text evidence="1">The sequence shown here is derived from an EMBL/GenBank/DDBJ whole genome shotgun (WGS) entry which is preliminary data.</text>
</comment>
<sequence>MIKDYRDYFTIASDGINQVSYEDSSCKVFISVADFRDEIWWTTIIKTVNKKSGDAEKINDLQKIEIYRRICAHKKLHSTFGIMTSEFNLIETEMNGIDCKMNILDII</sequence>
<protein>
    <submittedName>
        <fullName evidence="1">Uncharacterized protein</fullName>
    </submittedName>
</protein>
<dbReference type="Proteomes" id="UP001597448">
    <property type="component" value="Unassembled WGS sequence"/>
</dbReference>
<dbReference type="EMBL" id="JBHUKY010000007">
    <property type="protein sequence ID" value="MFD2408563.1"/>
    <property type="molecule type" value="Genomic_DNA"/>
</dbReference>
<dbReference type="RefSeq" id="WP_209991247.1">
    <property type="nucleotide sequence ID" value="NZ_JBHSVQ010000001.1"/>
</dbReference>
<gene>
    <name evidence="1" type="ORF">ACFSX3_01700</name>
</gene>
<reference evidence="2" key="1">
    <citation type="journal article" date="2019" name="Int. J. Syst. Evol. Microbiol.">
        <title>The Global Catalogue of Microorganisms (GCM) 10K type strain sequencing project: providing services to taxonomists for standard genome sequencing and annotation.</title>
        <authorList>
            <consortium name="The Broad Institute Genomics Platform"/>
            <consortium name="The Broad Institute Genome Sequencing Center for Infectious Disease"/>
            <person name="Wu L."/>
            <person name="Ma J."/>
        </authorList>
    </citation>
    <scope>NUCLEOTIDE SEQUENCE [LARGE SCALE GENOMIC DNA]</scope>
    <source>
        <strain evidence="2">CCM 8725</strain>
    </source>
</reference>
<evidence type="ECO:0000313" key="2">
    <source>
        <dbReference type="Proteomes" id="UP001597448"/>
    </source>
</evidence>
<organism evidence="1 2">
    <name type="scientific">Paenibacillus rhizoplanae</name>
    <dbReference type="NCBI Taxonomy" id="1917181"/>
    <lineage>
        <taxon>Bacteria</taxon>
        <taxon>Bacillati</taxon>
        <taxon>Bacillota</taxon>
        <taxon>Bacilli</taxon>
        <taxon>Bacillales</taxon>
        <taxon>Paenibacillaceae</taxon>
        <taxon>Paenibacillus</taxon>
    </lineage>
</organism>
<proteinExistence type="predicted"/>
<name>A0ABW5F0I7_9BACL</name>
<accession>A0ABW5F0I7</accession>
<keyword evidence="2" id="KW-1185">Reference proteome</keyword>